<organism evidence="2 3">
    <name type="scientific">Avibacterium paragallinarum</name>
    <name type="common">Haemophilus gallinarum</name>
    <dbReference type="NCBI Taxonomy" id="728"/>
    <lineage>
        <taxon>Bacteria</taxon>
        <taxon>Pseudomonadati</taxon>
        <taxon>Pseudomonadota</taxon>
        <taxon>Gammaproteobacteria</taxon>
        <taxon>Pasteurellales</taxon>
        <taxon>Pasteurellaceae</taxon>
        <taxon>Avibacterium</taxon>
    </lineage>
</organism>
<keyword evidence="1" id="KW-0472">Membrane</keyword>
<accession>A0ABU7QRK7</accession>
<dbReference type="RefSeq" id="WP_194751641.1">
    <property type="nucleotide sequence ID" value="NZ_JACEWB010000017.1"/>
</dbReference>
<gene>
    <name evidence="2" type="ORF">M5S25_08355</name>
</gene>
<evidence type="ECO:0000256" key="1">
    <source>
        <dbReference type="SAM" id="Phobius"/>
    </source>
</evidence>
<protein>
    <submittedName>
        <fullName evidence="2">Uncharacterized protein</fullName>
    </submittedName>
</protein>
<sequence length="169" mass="19551">MEVSTKIIFIYAFVIILLILFTAVVDKHAANVFFKKARILLQKGNLNEISLTILIKQTKVKRYYVSYMLRRLYLITLTDDIKEHQSAVLELLLYYEREIDLVNLPNNLKEIVKLLQKNNSPELIKRLTDSINSLYLSDKNHKRCNLILGGASFILAIASVIPELAKFLR</sequence>
<feature type="transmembrane region" description="Helical" evidence="1">
    <location>
        <begin position="6"/>
        <end position="25"/>
    </location>
</feature>
<keyword evidence="1" id="KW-1133">Transmembrane helix</keyword>
<dbReference type="EMBL" id="JAMDKS010000017">
    <property type="protein sequence ID" value="MEE6113203.1"/>
    <property type="molecule type" value="Genomic_DNA"/>
</dbReference>
<comment type="caution">
    <text evidence="2">The sequence shown here is derived from an EMBL/GenBank/DDBJ whole genome shotgun (WGS) entry which is preliminary data.</text>
</comment>
<evidence type="ECO:0000313" key="3">
    <source>
        <dbReference type="Proteomes" id="UP001352533"/>
    </source>
</evidence>
<name>A0ABU7QRK7_AVIPA</name>
<feature type="transmembrane region" description="Helical" evidence="1">
    <location>
        <begin position="146"/>
        <end position="165"/>
    </location>
</feature>
<keyword evidence="1" id="KW-0812">Transmembrane</keyword>
<dbReference type="Proteomes" id="UP001352533">
    <property type="component" value="Unassembled WGS sequence"/>
</dbReference>
<evidence type="ECO:0000313" key="2">
    <source>
        <dbReference type="EMBL" id="MEE6113203.1"/>
    </source>
</evidence>
<proteinExistence type="predicted"/>
<reference evidence="2 3" key="1">
    <citation type="journal article" date="2022" name="Front. Microbiol.">
        <title>Commensal bacteria contribute to the growth of multidrug-resistant Avibacterium paragallinarum in chickens.</title>
        <authorList>
            <person name="Zhu J."/>
            <person name="Chen Y."/>
            <person name="Wu Y."/>
            <person name="Wang Y."/>
            <person name="Zhu K."/>
        </authorList>
    </citation>
    <scope>NUCLEOTIDE SEQUENCE [LARGE SCALE GENOMIC DNA]</scope>
    <source>
        <strain evidence="2 3">AV12</strain>
    </source>
</reference>
<keyword evidence="3" id="KW-1185">Reference proteome</keyword>